<accession>A0A7G9L0N1</accession>
<dbReference type="Proteomes" id="UP000515861">
    <property type="component" value="Chromosome"/>
</dbReference>
<evidence type="ECO:0000313" key="3">
    <source>
        <dbReference type="Proteomes" id="UP000515861"/>
    </source>
</evidence>
<reference evidence="2 3" key="1">
    <citation type="submission" date="2020-08" db="EMBL/GenBank/DDBJ databases">
        <title>Sphingomonas sp. sand1-3 16S ribosomal RNA gene Genome sequencing and assembly.</title>
        <authorList>
            <person name="Kang M."/>
        </authorList>
    </citation>
    <scope>NUCLEOTIDE SEQUENCE [LARGE SCALE GENOMIC DNA]</scope>
    <source>
        <strain evidence="3">sand1-3</strain>
    </source>
</reference>
<evidence type="ECO:0008006" key="4">
    <source>
        <dbReference type="Google" id="ProtNLM"/>
    </source>
</evidence>
<keyword evidence="1" id="KW-0472">Membrane</keyword>
<keyword evidence="1" id="KW-1133">Transmembrane helix</keyword>
<feature type="transmembrane region" description="Helical" evidence="1">
    <location>
        <begin position="21"/>
        <end position="41"/>
    </location>
</feature>
<dbReference type="RefSeq" id="WP_187479135.1">
    <property type="nucleotide sequence ID" value="NZ_CP060697.1"/>
</dbReference>
<dbReference type="KEGG" id="ssau:H8M03_09115"/>
<protein>
    <recommendedName>
        <fullName evidence="4">DUF4175 domain-containing protein</fullName>
    </recommendedName>
</protein>
<name>A0A7G9L0N1_9SPHN</name>
<dbReference type="EMBL" id="CP060697">
    <property type="protein sequence ID" value="QNM82180.1"/>
    <property type="molecule type" value="Genomic_DNA"/>
</dbReference>
<keyword evidence="3" id="KW-1185">Reference proteome</keyword>
<gene>
    <name evidence="2" type="ORF">H8M03_09115</name>
</gene>
<evidence type="ECO:0000256" key="1">
    <source>
        <dbReference type="SAM" id="Phobius"/>
    </source>
</evidence>
<dbReference type="AlphaFoldDB" id="A0A7G9L0N1"/>
<organism evidence="2 3">
    <name type="scientific">Sphingomonas sabuli</name>
    <dbReference type="NCBI Taxonomy" id="2764186"/>
    <lineage>
        <taxon>Bacteria</taxon>
        <taxon>Pseudomonadati</taxon>
        <taxon>Pseudomonadota</taxon>
        <taxon>Alphaproteobacteria</taxon>
        <taxon>Sphingomonadales</taxon>
        <taxon>Sphingomonadaceae</taxon>
        <taxon>Sphingomonas</taxon>
    </lineage>
</organism>
<keyword evidence="1" id="KW-0812">Transmembrane</keyword>
<sequence length="83" mass="9193">MNDGPEWFAPKALGFGSGRPIAWQGWAVLAAYLAILAGLAHAYAEHLAIFLPLTAFATFLLLLIAAKTTRGGWKWRGWPRRRD</sequence>
<feature type="transmembrane region" description="Helical" evidence="1">
    <location>
        <begin position="47"/>
        <end position="66"/>
    </location>
</feature>
<evidence type="ECO:0000313" key="2">
    <source>
        <dbReference type="EMBL" id="QNM82180.1"/>
    </source>
</evidence>
<proteinExistence type="predicted"/>